<dbReference type="PANTHER" id="PTHR44329:SF214">
    <property type="entry name" value="PROTEIN KINASE DOMAIN-CONTAINING PROTEIN"/>
    <property type="match status" value="1"/>
</dbReference>
<feature type="region of interest" description="Disordered" evidence="1">
    <location>
        <begin position="444"/>
        <end position="469"/>
    </location>
</feature>
<accession>A0A2P4PXX9</accession>
<dbReference type="VEuPathDB" id="FungiDB:RhiirFUN_010806"/>
<feature type="domain" description="Protein kinase" evidence="2">
    <location>
        <begin position="153"/>
        <end position="427"/>
    </location>
</feature>
<dbReference type="SMR" id="A0A2P4PXX9"/>
<dbReference type="GO" id="GO:0004674">
    <property type="term" value="F:protein serine/threonine kinase activity"/>
    <property type="evidence" value="ECO:0007669"/>
    <property type="project" value="TreeGrafter"/>
</dbReference>
<evidence type="ECO:0000313" key="4">
    <source>
        <dbReference type="Proteomes" id="UP000018888"/>
    </source>
</evidence>
<organism evidence="3 4">
    <name type="scientific">Rhizophagus irregularis (strain DAOM 181602 / DAOM 197198 / MUCL 43194)</name>
    <name type="common">Arbuscular mycorrhizal fungus</name>
    <name type="synonym">Glomus intraradices</name>
    <dbReference type="NCBI Taxonomy" id="747089"/>
    <lineage>
        <taxon>Eukaryota</taxon>
        <taxon>Fungi</taxon>
        <taxon>Fungi incertae sedis</taxon>
        <taxon>Mucoromycota</taxon>
        <taxon>Glomeromycotina</taxon>
        <taxon>Glomeromycetes</taxon>
        <taxon>Glomerales</taxon>
        <taxon>Glomeraceae</taxon>
        <taxon>Rhizophagus</taxon>
    </lineage>
</organism>
<dbReference type="InterPro" id="IPR000719">
    <property type="entry name" value="Prot_kinase_dom"/>
</dbReference>
<gene>
    <name evidence="3" type="ORF">GLOIN_2v1876928</name>
</gene>
<sequence length="528" mass="62280">MNLCFLPNDGRKYIIIKLTIIKGLVEYFKSCLFVYHDIPTFATFAANEEGNLEYLTYIEDHLKHELPLYPIFFFDRFIYRAYYGFFGYGRCIECNLLFKDKNLWCKYCHSKRFQDNFSKWDSGDETINDIIRKTQLNAEKTCQVIEWIPYDDFENIEHFARGGFSRVYRANWIHGQILSRNYRDHDYIRNKNMLVALKELNNSSNINDNFLNELRLNIQFNNNPYTLKVLGISRNPSTKNYIIVTNYMKKGSLLNMLSRKKITNWLEKLYLIQKISEGIKLIHDAGFLHCDIHSGNIFYENVSEIYISDFGISIPAYKVTSDTKINGVLAYTAPEIVNGDGTRTIKSDIYSLGILYWEIITQKMAFASERNDELFLSFEICKGLRPKFEERTPEHLKKLIESCWDANPQKRPTIEYINFVIGSMIFYLMNTREDLAEEFRLKSQAEEENEVNDQSQYSKVQEEENEINQSKDSLLTSKLSFKEALFSTYRNSYDEYTLESQLSKYNSEEWSNNSNDSCMIDINELEKY</sequence>
<dbReference type="InterPro" id="IPR001245">
    <property type="entry name" value="Ser-Thr/Tyr_kinase_cat_dom"/>
</dbReference>
<dbReference type="InterPro" id="IPR051681">
    <property type="entry name" value="Ser/Thr_Kinases-Pseudokinases"/>
</dbReference>
<dbReference type="PRINTS" id="PR00109">
    <property type="entry name" value="TYRKINASE"/>
</dbReference>
<reference evidence="3 4" key="1">
    <citation type="journal article" date="2013" name="Proc. Natl. Acad. Sci. U.S.A.">
        <title>Genome of an arbuscular mycorrhizal fungus provides insight into the oldest plant symbiosis.</title>
        <authorList>
            <person name="Tisserant E."/>
            <person name="Malbreil M."/>
            <person name="Kuo A."/>
            <person name="Kohler A."/>
            <person name="Symeonidi A."/>
            <person name="Balestrini R."/>
            <person name="Charron P."/>
            <person name="Duensing N."/>
            <person name="Frei Dit Frey N."/>
            <person name="Gianinazzi-Pearson V."/>
            <person name="Gilbert L.B."/>
            <person name="Handa Y."/>
            <person name="Herr J.R."/>
            <person name="Hijri M."/>
            <person name="Koul R."/>
            <person name="Kawaguchi M."/>
            <person name="Krajinski F."/>
            <person name="Lammers P.J."/>
            <person name="Masclaux F.G."/>
            <person name="Murat C."/>
            <person name="Morin E."/>
            <person name="Ndikumana S."/>
            <person name="Pagni M."/>
            <person name="Petitpierre D."/>
            <person name="Requena N."/>
            <person name="Rosikiewicz P."/>
            <person name="Riley R."/>
            <person name="Saito K."/>
            <person name="San Clemente H."/>
            <person name="Shapiro H."/>
            <person name="van Tuinen D."/>
            <person name="Becard G."/>
            <person name="Bonfante P."/>
            <person name="Paszkowski U."/>
            <person name="Shachar-Hill Y.Y."/>
            <person name="Tuskan G.A."/>
            <person name="Young P.W."/>
            <person name="Sanders I.R."/>
            <person name="Henrissat B."/>
            <person name="Rensing S.A."/>
            <person name="Grigoriev I.V."/>
            <person name="Corradi N."/>
            <person name="Roux C."/>
            <person name="Martin F."/>
        </authorList>
    </citation>
    <scope>NUCLEOTIDE SEQUENCE [LARGE SCALE GENOMIC DNA]</scope>
    <source>
        <strain evidence="3 4">DAOM 197198</strain>
    </source>
</reference>
<dbReference type="Pfam" id="PF07714">
    <property type="entry name" value="PK_Tyr_Ser-Thr"/>
    <property type="match status" value="1"/>
</dbReference>
<dbReference type="PROSITE" id="PS50011">
    <property type="entry name" value="PROTEIN_KINASE_DOM"/>
    <property type="match status" value="1"/>
</dbReference>
<evidence type="ECO:0000256" key="1">
    <source>
        <dbReference type="SAM" id="MobiDB-lite"/>
    </source>
</evidence>
<proteinExistence type="predicted"/>
<dbReference type="PANTHER" id="PTHR44329">
    <property type="entry name" value="SERINE/THREONINE-PROTEIN KINASE TNNI3K-RELATED"/>
    <property type="match status" value="1"/>
</dbReference>
<comment type="caution">
    <text evidence="3">The sequence shown here is derived from an EMBL/GenBank/DDBJ whole genome shotgun (WGS) entry which is preliminary data.</text>
</comment>
<dbReference type="GO" id="GO:0005524">
    <property type="term" value="F:ATP binding"/>
    <property type="evidence" value="ECO:0007669"/>
    <property type="project" value="InterPro"/>
</dbReference>
<dbReference type="InterPro" id="IPR011009">
    <property type="entry name" value="Kinase-like_dom_sf"/>
</dbReference>
<reference evidence="3 4" key="2">
    <citation type="journal article" date="2018" name="New Phytol.">
        <title>High intraspecific genome diversity in the model arbuscular mycorrhizal symbiont Rhizophagus irregularis.</title>
        <authorList>
            <person name="Chen E.C.H."/>
            <person name="Morin E."/>
            <person name="Beaudet D."/>
            <person name="Noel J."/>
            <person name="Yildirir G."/>
            <person name="Ndikumana S."/>
            <person name="Charron P."/>
            <person name="St-Onge C."/>
            <person name="Giorgi J."/>
            <person name="Kruger M."/>
            <person name="Marton T."/>
            <person name="Ropars J."/>
            <person name="Grigoriev I.V."/>
            <person name="Hainaut M."/>
            <person name="Henrissat B."/>
            <person name="Roux C."/>
            <person name="Martin F."/>
            <person name="Corradi N."/>
        </authorList>
    </citation>
    <scope>NUCLEOTIDE SEQUENCE [LARGE SCALE GENOMIC DNA]</scope>
    <source>
        <strain evidence="3 4">DAOM 197198</strain>
    </source>
</reference>
<dbReference type="Gene3D" id="1.10.510.10">
    <property type="entry name" value="Transferase(Phosphotransferase) domain 1"/>
    <property type="match status" value="1"/>
</dbReference>
<name>A0A2P4PXX9_RHIID</name>
<dbReference type="EMBL" id="AUPC02000124">
    <property type="protein sequence ID" value="POG70226.1"/>
    <property type="molecule type" value="Genomic_DNA"/>
</dbReference>
<evidence type="ECO:0000259" key="2">
    <source>
        <dbReference type="PROSITE" id="PS50011"/>
    </source>
</evidence>
<dbReference type="Proteomes" id="UP000018888">
    <property type="component" value="Unassembled WGS sequence"/>
</dbReference>
<dbReference type="SUPFAM" id="SSF56112">
    <property type="entry name" value="Protein kinase-like (PK-like)"/>
    <property type="match status" value="1"/>
</dbReference>
<dbReference type="AlphaFoldDB" id="A0A2P4PXX9"/>
<protein>
    <submittedName>
        <fullName evidence="3">Kinase-like domain-containing protein</fullName>
    </submittedName>
</protein>
<evidence type="ECO:0000313" key="3">
    <source>
        <dbReference type="EMBL" id="POG70226.1"/>
    </source>
</evidence>
<keyword evidence="4" id="KW-1185">Reference proteome</keyword>